<evidence type="ECO:0000313" key="2">
    <source>
        <dbReference type="Proteomes" id="UP000887116"/>
    </source>
</evidence>
<evidence type="ECO:0000313" key="1">
    <source>
        <dbReference type="EMBL" id="GFR29061.1"/>
    </source>
</evidence>
<name>A0A8X6K3E2_TRICU</name>
<organism evidence="1 2">
    <name type="scientific">Trichonephila clavata</name>
    <name type="common">Joro spider</name>
    <name type="synonym">Nephila clavata</name>
    <dbReference type="NCBI Taxonomy" id="2740835"/>
    <lineage>
        <taxon>Eukaryota</taxon>
        <taxon>Metazoa</taxon>
        <taxon>Ecdysozoa</taxon>
        <taxon>Arthropoda</taxon>
        <taxon>Chelicerata</taxon>
        <taxon>Arachnida</taxon>
        <taxon>Araneae</taxon>
        <taxon>Araneomorphae</taxon>
        <taxon>Entelegynae</taxon>
        <taxon>Araneoidea</taxon>
        <taxon>Nephilidae</taxon>
        <taxon>Trichonephila</taxon>
    </lineage>
</organism>
<comment type="caution">
    <text evidence="1">The sequence shown here is derived from an EMBL/GenBank/DDBJ whole genome shotgun (WGS) entry which is preliminary data.</text>
</comment>
<proteinExistence type="predicted"/>
<sequence length="69" mass="7544">MITKMEDAGYLDYPLCSGRANKSATAARTFREESEISVGLCFVKPEIQEVGLARPMDDESIEAKAAAFI</sequence>
<reference evidence="1" key="1">
    <citation type="submission" date="2020-07" db="EMBL/GenBank/DDBJ databases">
        <title>Multicomponent nature underlies the extraordinary mechanical properties of spider dragline silk.</title>
        <authorList>
            <person name="Kono N."/>
            <person name="Nakamura H."/>
            <person name="Mori M."/>
            <person name="Yoshida Y."/>
            <person name="Ohtoshi R."/>
            <person name="Malay A.D."/>
            <person name="Moran D.A.P."/>
            <person name="Tomita M."/>
            <person name="Numata K."/>
            <person name="Arakawa K."/>
        </authorList>
    </citation>
    <scope>NUCLEOTIDE SEQUENCE</scope>
</reference>
<dbReference type="Proteomes" id="UP000887116">
    <property type="component" value="Unassembled WGS sequence"/>
</dbReference>
<dbReference type="AlphaFoldDB" id="A0A8X6K3E2"/>
<gene>
    <name evidence="1" type="ORF">TNCT_615701</name>
</gene>
<keyword evidence="2" id="KW-1185">Reference proteome</keyword>
<dbReference type="EMBL" id="BMAO01019209">
    <property type="protein sequence ID" value="GFR29061.1"/>
    <property type="molecule type" value="Genomic_DNA"/>
</dbReference>
<protein>
    <submittedName>
        <fullName evidence="1">Uncharacterized protein</fullName>
    </submittedName>
</protein>
<accession>A0A8X6K3E2</accession>